<dbReference type="Pfam" id="PF01594">
    <property type="entry name" value="AI-2E_transport"/>
    <property type="match status" value="1"/>
</dbReference>
<organism evidence="7 8">
    <name type="scientific">Candidatus Thiodictyon syntrophicum</name>
    <dbReference type="NCBI Taxonomy" id="1166950"/>
    <lineage>
        <taxon>Bacteria</taxon>
        <taxon>Pseudomonadati</taxon>
        <taxon>Pseudomonadota</taxon>
        <taxon>Gammaproteobacteria</taxon>
        <taxon>Chromatiales</taxon>
        <taxon>Chromatiaceae</taxon>
        <taxon>Thiodictyon</taxon>
    </lineage>
</organism>
<comment type="subcellular location">
    <subcellularLocation>
        <location evidence="1">Membrane</location>
        <topology evidence="1">Multi-pass membrane protein</topology>
    </subcellularLocation>
</comment>
<comment type="similarity">
    <text evidence="2">Belongs to the autoinducer-2 exporter (AI-2E) (TC 2.A.86) family.</text>
</comment>
<protein>
    <recommendedName>
        <fullName evidence="9">AI-2E family transporter</fullName>
    </recommendedName>
</protein>
<evidence type="ECO:0000256" key="2">
    <source>
        <dbReference type="ARBA" id="ARBA00009773"/>
    </source>
</evidence>
<keyword evidence="5 6" id="KW-0472">Membrane</keyword>
<evidence type="ECO:0000313" key="8">
    <source>
        <dbReference type="Proteomes" id="UP000232638"/>
    </source>
</evidence>
<evidence type="ECO:0000256" key="6">
    <source>
        <dbReference type="SAM" id="Phobius"/>
    </source>
</evidence>
<name>A0A2K8UAR4_9GAMM</name>
<reference evidence="7 8" key="1">
    <citation type="submission" date="2017-03" db="EMBL/GenBank/DDBJ databases">
        <title>Complete genome sequence of Candidatus 'Thiodictyon syntrophicum' sp. nov. strain Cad16T, a photolithoautotroph purple sulfur bacterium isolated from an alpine meromictic lake.</title>
        <authorList>
            <person name="Luedin S.M."/>
            <person name="Pothier J.F."/>
            <person name="Danza F."/>
            <person name="Storelli N."/>
            <person name="Wittwer M."/>
            <person name="Tonolla M."/>
        </authorList>
    </citation>
    <scope>NUCLEOTIDE SEQUENCE [LARGE SCALE GENOMIC DNA]</scope>
    <source>
        <strain evidence="7 8">Cad16T</strain>
    </source>
</reference>
<dbReference type="RefSeq" id="WP_100920384.1">
    <property type="nucleotide sequence ID" value="NZ_CP020370.1"/>
</dbReference>
<dbReference type="PANTHER" id="PTHR21716">
    <property type="entry name" value="TRANSMEMBRANE PROTEIN"/>
    <property type="match status" value="1"/>
</dbReference>
<evidence type="ECO:0000256" key="4">
    <source>
        <dbReference type="ARBA" id="ARBA00022989"/>
    </source>
</evidence>
<keyword evidence="3 6" id="KW-0812">Transmembrane</keyword>
<feature type="transmembrane region" description="Helical" evidence="6">
    <location>
        <begin position="65"/>
        <end position="87"/>
    </location>
</feature>
<dbReference type="EMBL" id="CP020370">
    <property type="protein sequence ID" value="AUB82666.1"/>
    <property type="molecule type" value="Genomic_DNA"/>
</dbReference>
<dbReference type="PANTHER" id="PTHR21716:SF64">
    <property type="entry name" value="AI-2 TRANSPORT PROTEIN TQSA"/>
    <property type="match status" value="1"/>
</dbReference>
<evidence type="ECO:0000256" key="1">
    <source>
        <dbReference type="ARBA" id="ARBA00004141"/>
    </source>
</evidence>
<dbReference type="GO" id="GO:0016020">
    <property type="term" value="C:membrane"/>
    <property type="evidence" value="ECO:0007669"/>
    <property type="project" value="UniProtKB-SubCell"/>
</dbReference>
<dbReference type="InterPro" id="IPR002549">
    <property type="entry name" value="AI-2E-like"/>
</dbReference>
<evidence type="ECO:0008006" key="9">
    <source>
        <dbReference type="Google" id="ProtNLM"/>
    </source>
</evidence>
<dbReference type="Proteomes" id="UP000232638">
    <property type="component" value="Chromosome"/>
</dbReference>
<gene>
    <name evidence="7" type="ORF">THSYN_18110</name>
</gene>
<proteinExistence type="inferred from homology"/>
<dbReference type="GO" id="GO:0055085">
    <property type="term" value="P:transmembrane transport"/>
    <property type="evidence" value="ECO:0007669"/>
    <property type="project" value="TreeGrafter"/>
</dbReference>
<keyword evidence="8" id="KW-1185">Reference proteome</keyword>
<accession>A0A2K8UAR4</accession>
<dbReference type="KEGG" id="tsy:THSYN_18110"/>
<evidence type="ECO:0000256" key="3">
    <source>
        <dbReference type="ARBA" id="ARBA00022692"/>
    </source>
</evidence>
<dbReference type="AlphaFoldDB" id="A0A2K8UAR4"/>
<feature type="transmembrane region" description="Helical" evidence="6">
    <location>
        <begin position="283"/>
        <end position="305"/>
    </location>
</feature>
<feature type="transmembrane region" description="Helical" evidence="6">
    <location>
        <begin position="245"/>
        <end position="271"/>
    </location>
</feature>
<keyword evidence="4 6" id="KW-1133">Transmembrane helix</keyword>
<feature type="transmembrane region" description="Helical" evidence="6">
    <location>
        <begin position="7"/>
        <end position="27"/>
    </location>
</feature>
<evidence type="ECO:0000256" key="5">
    <source>
        <dbReference type="ARBA" id="ARBA00023136"/>
    </source>
</evidence>
<feature type="transmembrane region" description="Helical" evidence="6">
    <location>
        <begin position="205"/>
        <end position="233"/>
    </location>
</feature>
<sequence>MNVLSTFSAPARGLIIAGAVALVVTLMKTAAPLLTPLLLAIFIAIVATPALAWMRRKGVPKWGALFVIAFVLLDVGSLLALVTTGSLEGFKDSLPGYQERFTALAEHFGGLMAGTGVDNPAAAATDLMDPARLTALVPRMLSSAGSVFATGLLVLLTVIFILLEVPTMMPKLKAAFHITPDGEERLQRMLDNINRYMQIKALTSLATAVCVWLMLWFFGIDFAILWAVLAFFLNFLPVVGNILMMIPPVLLALVQVDLATALMVAAGYLVINTAIGNVIEPRIMGKGLGISTLAVFIALLVWGWLFGTVGMFLAVPLTTALIIALDASPHTRPLAILMGPAITEELAEASAAEPDARGSDD</sequence>
<feature type="transmembrane region" description="Helical" evidence="6">
    <location>
        <begin position="140"/>
        <end position="163"/>
    </location>
</feature>
<feature type="transmembrane region" description="Helical" evidence="6">
    <location>
        <begin position="33"/>
        <end position="53"/>
    </location>
</feature>
<dbReference type="OrthoDB" id="9799225at2"/>
<evidence type="ECO:0000313" key="7">
    <source>
        <dbReference type="EMBL" id="AUB82666.1"/>
    </source>
</evidence>